<proteinExistence type="inferred from homology"/>
<dbReference type="InterPro" id="IPR004387">
    <property type="entry name" value="Pept_M50_Zn"/>
</dbReference>
<feature type="transmembrane region" description="Helical" evidence="11">
    <location>
        <begin position="57"/>
        <end position="74"/>
    </location>
</feature>
<evidence type="ECO:0000313" key="13">
    <source>
        <dbReference type="EMBL" id="SDT94803.1"/>
    </source>
</evidence>
<evidence type="ECO:0000256" key="9">
    <source>
        <dbReference type="ARBA" id="ARBA00023049"/>
    </source>
</evidence>
<keyword evidence="8 11" id="KW-1133">Transmembrane helix</keyword>
<evidence type="ECO:0000256" key="8">
    <source>
        <dbReference type="ARBA" id="ARBA00022989"/>
    </source>
</evidence>
<feature type="domain" description="Peptidase M50" evidence="12">
    <location>
        <begin position="10"/>
        <end position="368"/>
    </location>
</feature>
<feature type="transmembrane region" description="Helical" evidence="11">
    <location>
        <begin position="133"/>
        <end position="157"/>
    </location>
</feature>
<evidence type="ECO:0000256" key="6">
    <source>
        <dbReference type="ARBA" id="ARBA00022801"/>
    </source>
</evidence>
<dbReference type="InterPro" id="IPR036034">
    <property type="entry name" value="PDZ_sf"/>
</dbReference>
<keyword evidence="7" id="KW-0862">Zinc</keyword>
<evidence type="ECO:0000256" key="4">
    <source>
        <dbReference type="ARBA" id="ARBA00022670"/>
    </source>
</evidence>
<evidence type="ECO:0000256" key="5">
    <source>
        <dbReference type="ARBA" id="ARBA00022692"/>
    </source>
</evidence>
<evidence type="ECO:0000256" key="1">
    <source>
        <dbReference type="ARBA" id="ARBA00001947"/>
    </source>
</evidence>
<organism evidence="13 14">
    <name type="scientific">Schaalia radingae</name>
    <dbReference type="NCBI Taxonomy" id="131110"/>
    <lineage>
        <taxon>Bacteria</taxon>
        <taxon>Bacillati</taxon>
        <taxon>Actinomycetota</taxon>
        <taxon>Actinomycetes</taxon>
        <taxon>Actinomycetales</taxon>
        <taxon>Actinomycetaceae</taxon>
        <taxon>Schaalia</taxon>
    </lineage>
</organism>
<comment type="similarity">
    <text evidence="3">Belongs to the peptidase M50B family.</text>
</comment>
<dbReference type="InterPro" id="IPR008915">
    <property type="entry name" value="Peptidase_M50"/>
</dbReference>
<dbReference type="PANTHER" id="PTHR42837">
    <property type="entry name" value="REGULATOR OF SIGMA-E PROTEASE RSEP"/>
    <property type="match status" value="1"/>
</dbReference>
<dbReference type="Pfam" id="PF02163">
    <property type="entry name" value="Peptidase_M50"/>
    <property type="match status" value="1"/>
</dbReference>
<evidence type="ECO:0000256" key="7">
    <source>
        <dbReference type="ARBA" id="ARBA00022833"/>
    </source>
</evidence>
<evidence type="ECO:0000259" key="12">
    <source>
        <dbReference type="Pfam" id="PF02163"/>
    </source>
</evidence>
<keyword evidence="14" id="KW-1185">Reference proteome</keyword>
<dbReference type="GO" id="GO:0008233">
    <property type="term" value="F:peptidase activity"/>
    <property type="evidence" value="ECO:0007669"/>
    <property type="project" value="UniProtKB-KW"/>
</dbReference>
<dbReference type="Proteomes" id="UP000198976">
    <property type="component" value="Chromosome I"/>
</dbReference>
<accession>A0ABY0V7J4</accession>
<keyword evidence="6" id="KW-0378">Hydrolase</keyword>
<dbReference type="EMBL" id="LT629792">
    <property type="protein sequence ID" value="SDT94803.1"/>
    <property type="molecule type" value="Genomic_DNA"/>
</dbReference>
<dbReference type="Gene3D" id="2.30.42.10">
    <property type="match status" value="1"/>
</dbReference>
<dbReference type="SUPFAM" id="SSF50156">
    <property type="entry name" value="PDZ domain-like"/>
    <property type="match status" value="1"/>
</dbReference>
<keyword evidence="4 13" id="KW-0645">Protease</keyword>
<name>A0ABY0V7J4_9ACTO</name>
<reference evidence="13 14" key="1">
    <citation type="submission" date="2016-10" db="EMBL/GenBank/DDBJ databases">
        <authorList>
            <person name="Varghese N."/>
            <person name="Submissions S."/>
        </authorList>
    </citation>
    <scope>NUCLEOTIDE SEQUENCE [LARGE SCALE GENOMIC DNA]</scope>
    <source>
        <strain evidence="13 14">DSM 9169</strain>
    </source>
</reference>
<feature type="transmembrane region" description="Helical" evidence="11">
    <location>
        <begin position="323"/>
        <end position="347"/>
    </location>
</feature>
<keyword evidence="5 11" id="KW-0812">Transmembrane</keyword>
<feature type="transmembrane region" description="Helical" evidence="11">
    <location>
        <begin position="389"/>
        <end position="411"/>
    </location>
</feature>
<evidence type="ECO:0000313" key="14">
    <source>
        <dbReference type="Proteomes" id="UP000198976"/>
    </source>
</evidence>
<sequence>MAGAVGIIVVIIGLLLSVALHEIGHMVPAKRFGAAVSEYSVGFGPVIAQRTWRGTRYVIRWILLGGYVRILGMLPPAQPGTRTHRGSKLTLAEQARRQSAEEMIDEGATGIPFYQLSVQQKITVMMGGPVMNLLISAVLTAVALMGIGIPTASLTLADAPQTITMRDGEEFPGPAYQAGIRAGDTVRSWGDTSVHQWDDLVGAITHTGSEPTAVTIERDGVEQTMTVTAHQVSDGSYITGIVAGVERRSAQVSTVGSVWAQMGIGTAAIVVKLPVAVWNVVESLFTGKDRGEDSVMSVVGVGRVAAEVSSSAAHDTQSGGTDFAGAAGTLLMLLASLNMALFVFNLIPLLPLDGGHIAGALFEGTRRMWARLRNRPDPGPVDTARMLPVTYAVMLILVVMTIVLVIADIVVPVTLPL</sequence>
<comment type="subcellular location">
    <subcellularLocation>
        <location evidence="2">Membrane</location>
        <topology evidence="2">Multi-pass membrane protein</topology>
    </subcellularLocation>
</comment>
<evidence type="ECO:0000256" key="10">
    <source>
        <dbReference type="ARBA" id="ARBA00023136"/>
    </source>
</evidence>
<evidence type="ECO:0000256" key="3">
    <source>
        <dbReference type="ARBA" id="ARBA00007931"/>
    </source>
</evidence>
<comment type="cofactor">
    <cofactor evidence="1">
        <name>Zn(2+)</name>
        <dbReference type="ChEBI" id="CHEBI:29105"/>
    </cofactor>
</comment>
<dbReference type="CDD" id="cd05709">
    <property type="entry name" value="S2P-M50"/>
    <property type="match status" value="1"/>
</dbReference>
<evidence type="ECO:0000256" key="11">
    <source>
        <dbReference type="SAM" id="Phobius"/>
    </source>
</evidence>
<dbReference type="RefSeq" id="WP_092648599.1">
    <property type="nucleotide sequence ID" value="NZ_LT629792.1"/>
</dbReference>
<protein>
    <submittedName>
        <fullName evidence="13">Membrane-associated protease RseP, regulator of RpoE activity</fullName>
    </submittedName>
</protein>
<keyword evidence="10 11" id="KW-0472">Membrane</keyword>
<dbReference type="CDD" id="cd06163">
    <property type="entry name" value="S2P-M50_PDZ_RseP-like"/>
    <property type="match status" value="1"/>
</dbReference>
<gene>
    <name evidence="13" type="ORF">SAMN04489714_1144</name>
</gene>
<dbReference type="GO" id="GO:0006508">
    <property type="term" value="P:proteolysis"/>
    <property type="evidence" value="ECO:0007669"/>
    <property type="project" value="UniProtKB-KW"/>
</dbReference>
<dbReference type="PANTHER" id="PTHR42837:SF2">
    <property type="entry name" value="MEMBRANE METALLOPROTEASE ARASP2, CHLOROPLASTIC-RELATED"/>
    <property type="match status" value="1"/>
</dbReference>
<evidence type="ECO:0000256" key="2">
    <source>
        <dbReference type="ARBA" id="ARBA00004141"/>
    </source>
</evidence>
<keyword evidence="9" id="KW-0482">Metalloprotease</keyword>
<feature type="transmembrane region" description="Helical" evidence="11">
    <location>
        <begin position="6"/>
        <end position="23"/>
    </location>
</feature>